<dbReference type="CDD" id="cd06841">
    <property type="entry name" value="PLPDE_III_MccE_like"/>
    <property type="match status" value="1"/>
</dbReference>
<evidence type="ECO:0000256" key="3">
    <source>
        <dbReference type="PIRSR" id="PIRSR600183-50"/>
    </source>
</evidence>
<name>A0A6N8EBK5_9GAMM</name>
<dbReference type="OrthoDB" id="9802147at2"/>
<evidence type="ECO:0000313" key="5">
    <source>
        <dbReference type="EMBL" id="MTW21555.1"/>
    </source>
</evidence>
<dbReference type="Gene3D" id="2.40.37.10">
    <property type="entry name" value="Lyase, Ornithine Decarboxylase, Chain A, domain 1"/>
    <property type="match status" value="1"/>
</dbReference>
<comment type="caution">
    <text evidence="5">The sequence shown here is derived from an EMBL/GenBank/DDBJ whole genome shotgun (WGS) entry which is preliminary data.</text>
</comment>
<dbReference type="GO" id="GO:0009089">
    <property type="term" value="P:lysine biosynthetic process via diaminopimelate"/>
    <property type="evidence" value="ECO:0007669"/>
    <property type="project" value="TreeGrafter"/>
</dbReference>
<dbReference type="SUPFAM" id="SSF51419">
    <property type="entry name" value="PLP-binding barrel"/>
    <property type="match status" value="1"/>
</dbReference>
<dbReference type="InterPro" id="IPR000183">
    <property type="entry name" value="Orn/DAP/Arg_de-COase"/>
</dbReference>
<evidence type="ECO:0000259" key="4">
    <source>
        <dbReference type="Pfam" id="PF02784"/>
    </source>
</evidence>
<dbReference type="RefSeq" id="WP_155450139.1">
    <property type="nucleotide sequence ID" value="NZ_WNKT01000020.1"/>
</dbReference>
<organism evidence="5 6">
    <name type="scientific">Allochromatium palmeri</name>
    <dbReference type="NCBI Taxonomy" id="231048"/>
    <lineage>
        <taxon>Bacteria</taxon>
        <taxon>Pseudomonadati</taxon>
        <taxon>Pseudomonadota</taxon>
        <taxon>Gammaproteobacteria</taxon>
        <taxon>Chromatiales</taxon>
        <taxon>Chromatiaceae</taxon>
        <taxon>Allochromatium</taxon>
    </lineage>
</organism>
<feature type="domain" description="Orn/DAP/Arg decarboxylase 2 N-terminal" evidence="4">
    <location>
        <begin position="62"/>
        <end position="315"/>
    </location>
</feature>
<dbReference type="Proteomes" id="UP000434044">
    <property type="component" value="Unassembled WGS sequence"/>
</dbReference>
<evidence type="ECO:0000256" key="2">
    <source>
        <dbReference type="ARBA" id="ARBA00022898"/>
    </source>
</evidence>
<evidence type="ECO:0000256" key="1">
    <source>
        <dbReference type="ARBA" id="ARBA00001933"/>
    </source>
</evidence>
<sequence length="488" mass="54119">MHANDWDAPSIRPLEFNRLNKFGQRRARPETQDAIDGVAVEALVERFGSPLFVTSEDRLRSNVRRLRQAFVSRGVDPIHGWSYKTNYNAAVCSVLHQEGSWAEVVSRFEYEKARRLGVPGERILFNGPHKPRAILERALAEGAHLHVDHFDELATIEDIARCRGVPAAVALRLNFDTSFTETWSRFGFNLESGQAREAIARVEASPHLTLMGLHSHIGTFILDPRAYAAQVKTLCDLMQEVEADGQTRLAYLDIGGGLPSRNALQGTYLPPEQAVPDLEDYAEAICTAFLAGTAYRLDQGEERPRLILESGRAVVDDAQVLIASVVGRKELPDGNPAVILDAGVNLLFTAFWYNHQVRLASPPRGEPRATALYGPLCMNIDVVRRSVQLPPLALGDRLVISPVGAYNTTQWLQFIEYRPAVVMVHGDQEVSVIRRAEDLDTLCAHEHLPDRLRCNWSDEPGLIGAVTGAQHDPAQLYPIEPIGLRAVS</sequence>
<comment type="cofactor">
    <cofactor evidence="1 3">
        <name>pyridoxal 5'-phosphate</name>
        <dbReference type="ChEBI" id="CHEBI:597326"/>
    </cofactor>
</comment>
<dbReference type="PANTHER" id="PTHR43727:SF2">
    <property type="entry name" value="GROUP IV DECARBOXYLASE"/>
    <property type="match status" value="1"/>
</dbReference>
<feature type="active site" description="Proton donor" evidence="3">
    <location>
        <position position="377"/>
    </location>
</feature>
<proteinExistence type="predicted"/>
<dbReference type="Gene3D" id="3.20.20.10">
    <property type="entry name" value="Alanine racemase"/>
    <property type="match status" value="1"/>
</dbReference>
<dbReference type="InterPro" id="IPR029066">
    <property type="entry name" value="PLP-binding_barrel"/>
</dbReference>
<dbReference type="EMBL" id="WNKT01000020">
    <property type="protein sequence ID" value="MTW21555.1"/>
    <property type="molecule type" value="Genomic_DNA"/>
</dbReference>
<evidence type="ECO:0000313" key="6">
    <source>
        <dbReference type="Proteomes" id="UP000434044"/>
    </source>
</evidence>
<dbReference type="InterPro" id="IPR009006">
    <property type="entry name" value="Ala_racemase/Decarboxylase_C"/>
</dbReference>
<keyword evidence="6" id="KW-1185">Reference proteome</keyword>
<reference evidence="5 6" key="1">
    <citation type="submission" date="2019-11" db="EMBL/GenBank/DDBJ databases">
        <title>Whole-genome sequence of the anaerobic purple sulfur bacterium Allochromatium palmeri DSM 15591.</title>
        <authorList>
            <person name="Kyndt J.A."/>
            <person name="Meyer T.E."/>
        </authorList>
    </citation>
    <scope>NUCLEOTIDE SEQUENCE [LARGE SCALE GENOMIC DNA]</scope>
    <source>
        <strain evidence="5 6">DSM 15591</strain>
    </source>
</reference>
<feature type="modified residue" description="N6-(pyridoxal phosphate)lysine" evidence="3">
    <location>
        <position position="84"/>
    </location>
</feature>
<dbReference type="PRINTS" id="PR01179">
    <property type="entry name" value="ODADCRBXLASE"/>
</dbReference>
<dbReference type="PANTHER" id="PTHR43727">
    <property type="entry name" value="DIAMINOPIMELATE DECARBOXYLASE"/>
    <property type="match status" value="1"/>
</dbReference>
<dbReference type="AlphaFoldDB" id="A0A6N8EBK5"/>
<dbReference type="InterPro" id="IPR022644">
    <property type="entry name" value="De-COase2_N"/>
</dbReference>
<dbReference type="SUPFAM" id="SSF50621">
    <property type="entry name" value="Alanine racemase C-terminal domain-like"/>
    <property type="match status" value="1"/>
</dbReference>
<dbReference type="Pfam" id="PF02784">
    <property type="entry name" value="Orn_Arg_deC_N"/>
    <property type="match status" value="1"/>
</dbReference>
<gene>
    <name evidence="5" type="ORF">GJ668_10690</name>
</gene>
<protein>
    <submittedName>
        <fullName evidence="5">Diaminopimelate decarboxylase</fullName>
    </submittedName>
</protein>
<keyword evidence="2 3" id="KW-0663">Pyridoxal phosphate</keyword>
<accession>A0A6N8EBK5</accession>
<dbReference type="GO" id="GO:0008836">
    <property type="term" value="F:diaminopimelate decarboxylase activity"/>
    <property type="evidence" value="ECO:0007669"/>
    <property type="project" value="TreeGrafter"/>
</dbReference>